<name>A0ACB8NV87_CITSI</name>
<evidence type="ECO:0000313" key="1">
    <source>
        <dbReference type="EMBL" id="KAH9801960.1"/>
    </source>
</evidence>
<sequence>MMMEDVLTLVVGGQTVKEVWLSIEENMLPATKERESWLKDNLFSLKKGSLKLDDFLNKFRGLCDSLAAIGKPLTDDDKVFQLARALGPKYADFKMAMLTKPPYPSLKLFLSALQNHKQTVIAQKNDGKEADPQQAFFGQRGRGKSFQGQGRGFNNNLPLFPGQGRGFNNNFRGRGNYPSNNGHNNMNQSFNMNQSPSNNSLPQPRFNNNGPNPPPAPKHYSTEHTDQRKHNSKSGIICQICGKTNHSAAVCRHRYDYFTPEEEAPQALAAMNLQDENDPQLYADSGATAHMVNSIGKLKKFIPYGGSEKTFVGNCQSLHISHIGDTTHGKLNLKDILVVPKLKKNLLSVSKLVDDINCSVEFNSLGFVVKSKENQDACSVPTIPNVSQWLPTTWTESFNNTSLGHTKVANPNYTATSPNTNEPLFPTPNKVVIIEDLHEQSTYLPESPSPNSHQKSPSSNNKTVASADNTHIHMTSEQTLDSDNRAPSALNDLSGKLFVELNISPVKTTESLNTHPMLTRNKLKQNPTLALQIDHATVTEPKTLKSALKHPLWLQAMAEELAALHQNKTWTLVPRPHDANVIGSKWVYKTKYREDGTIDRLKARLVAKGYTQVPSIDFDETFSPVIKPTTIRLVLALAISSKWLIKQLDVRNAFLHGQLKEIAYMEQPLGFTDQNLPDHVCLLHKSLYGLKQAPCAWFECLSLALLELGFTSYKADHSLFIFHANDILILLLVYVDDVIITENNPDRIQSIISHLSTWFALKDLGLLSYFLGIEIRRFPGGIFLSQAKYTRDLLTKAALLDCTPNRTPMAVKTQLYDDDQEPIHATHYRSLVGSLQYLTFTRPDITHAVNKVCQHFQSPTKQDLKAVTRILCYLKGTLDFGLRFLEQSSNQLYAFSESDWAGCLETRRSTTGFCVYLGANLILWCSKKQSTVARSTAEAEYRALSSTTAELTWILSLLQDIGVSPSHIPHLFCDNTSAIYMTRNPVFHARSKHIKIDVHFVREKVSQGLLKATHVPSLQQAADILTKPLGKDLFFLFQHKLGVHSMTRPTLRGAVKIHCPPNVEFEQSQHMNHMQPHESRTNMEKISTPTQSHINKASCKPLETNMAICIALAKGLQQSSHTIP</sequence>
<keyword evidence="2" id="KW-1185">Reference proteome</keyword>
<gene>
    <name evidence="1" type="ORF">KPL71_001214</name>
</gene>
<reference evidence="2" key="1">
    <citation type="journal article" date="2023" name="Hortic. Res.">
        <title>A chromosome-level phased genome enabling allele-level studies in sweet orange: a case study on citrus Huanglongbing tolerance.</title>
        <authorList>
            <person name="Wu B."/>
            <person name="Yu Q."/>
            <person name="Deng Z."/>
            <person name="Duan Y."/>
            <person name="Luo F."/>
            <person name="Gmitter F. Jr."/>
        </authorList>
    </citation>
    <scope>NUCLEOTIDE SEQUENCE [LARGE SCALE GENOMIC DNA]</scope>
    <source>
        <strain evidence="2">cv. Valencia</strain>
    </source>
</reference>
<accession>A0ACB8NV87</accession>
<protein>
    <submittedName>
        <fullName evidence="1">Retrovirus-related pol polyprotein from transposon RE2</fullName>
    </submittedName>
</protein>
<dbReference type="EMBL" id="CM039170">
    <property type="protein sequence ID" value="KAH9801960.1"/>
    <property type="molecule type" value="Genomic_DNA"/>
</dbReference>
<dbReference type="Proteomes" id="UP000829398">
    <property type="component" value="Chromosome 1"/>
</dbReference>
<proteinExistence type="predicted"/>
<evidence type="ECO:0000313" key="2">
    <source>
        <dbReference type="Proteomes" id="UP000829398"/>
    </source>
</evidence>
<comment type="caution">
    <text evidence="1">The sequence shown here is derived from an EMBL/GenBank/DDBJ whole genome shotgun (WGS) entry which is preliminary data.</text>
</comment>
<organism evidence="1 2">
    <name type="scientific">Citrus sinensis</name>
    <name type="common">Sweet orange</name>
    <name type="synonym">Citrus aurantium var. sinensis</name>
    <dbReference type="NCBI Taxonomy" id="2711"/>
    <lineage>
        <taxon>Eukaryota</taxon>
        <taxon>Viridiplantae</taxon>
        <taxon>Streptophyta</taxon>
        <taxon>Embryophyta</taxon>
        <taxon>Tracheophyta</taxon>
        <taxon>Spermatophyta</taxon>
        <taxon>Magnoliopsida</taxon>
        <taxon>eudicotyledons</taxon>
        <taxon>Gunneridae</taxon>
        <taxon>Pentapetalae</taxon>
        <taxon>rosids</taxon>
        <taxon>malvids</taxon>
        <taxon>Sapindales</taxon>
        <taxon>Rutaceae</taxon>
        <taxon>Aurantioideae</taxon>
        <taxon>Citrus</taxon>
    </lineage>
</organism>